<proteinExistence type="predicted"/>
<organism evidence="1 2">
    <name type="scientific">Pararhodospirillum photometricum DSM 122</name>
    <dbReference type="NCBI Taxonomy" id="1150469"/>
    <lineage>
        <taxon>Bacteria</taxon>
        <taxon>Pseudomonadati</taxon>
        <taxon>Pseudomonadota</taxon>
        <taxon>Alphaproteobacteria</taxon>
        <taxon>Rhodospirillales</taxon>
        <taxon>Rhodospirillaceae</taxon>
        <taxon>Pararhodospirillum</taxon>
    </lineage>
</organism>
<accession>H6SLJ4</accession>
<dbReference type="AlphaFoldDB" id="H6SLJ4"/>
<dbReference type="KEGG" id="rpm:RSPPHO_02233"/>
<gene>
    <name evidence="1" type="ORF">RSPPHO_02233</name>
</gene>
<dbReference type="Proteomes" id="UP000033220">
    <property type="component" value="Chromosome DSM 122"/>
</dbReference>
<keyword evidence="2" id="KW-1185">Reference proteome</keyword>
<name>H6SLJ4_PARPM</name>
<dbReference type="HOGENOM" id="CLU_2755237_0_0_5"/>
<protein>
    <submittedName>
        <fullName evidence="1">Uncharacterized protein</fullName>
    </submittedName>
</protein>
<evidence type="ECO:0000313" key="2">
    <source>
        <dbReference type="Proteomes" id="UP000033220"/>
    </source>
</evidence>
<evidence type="ECO:0000313" key="1">
    <source>
        <dbReference type="EMBL" id="CCG08859.1"/>
    </source>
</evidence>
<dbReference type="EMBL" id="HE663493">
    <property type="protein sequence ID" value="CCG08859.1"/>
    <property type="molecule type" value="Genomic_DNA"/>
</dbReference>
<reference evidence="1 2" key="1">
    <citation type="submission" date="2012-02" db="EMBL/GenBank/DDBJ databases">
        <title>Shotgun genome sequence of Phaeospirillum photometricum DSM 122.</title>
        <authorList>
            <person name="Duquesne K."/>
            <person name="Sturgis J."/>
        </authorList>
    </citation>
    <scope>NUCLEOTIDE SEQUENCE [LARGE SCALE GENOMIC DNA]</scope>
    <source>
        <strain evidence="2">DSM122</strain>
    </source>
</reference>
<dbReference type="PATRIC" id="fig|1150469.3.peg.2510"/>
<sequence>MFFIEAKRDAVRHNCAILWRRMYIPLKFFQIVLSGRRKTPCVEGFIMAISYNIIHIFSEVMKHLPKLTGQ</sequence>